<comment type="cofactor">
    <cofactor evidence="7">
        <name>Mg(2+)</name>
        <dbReference type="ChEBI" id="CHEBI:18420"/>
    </cofactor>
</comment>
<comment type="function">
    <text evidence="7">Catalyzes the dehydration of the S-form of NAD(P)HX at the expense of ATP, which is converted to ADP. Together with NAD(P)HX epimerase, which catalyzes the epimerization of the S- and R-forms, the enzyme allows the repair of both epimers of NAD(P)HX, a damaged form of NAD(P)H that is a result of enzymatic or heat-dependent hydration.</text>
</comment>
<feature type="binding site" evidence="7">
    <location>
        <begin position="169"/>
        <end position="175"/>
    </location>
    <ligand>
        <name>(6S)-NADPHX</name>
        <dbReference type="ChEBI" id="CHEBI:64076"/>
    </ligand>
</feature>
<keyword evidence="3" id="KW-0521">NADP</keyword>
<keyword evidence="7" id="KW-0597">Phosphoprotein</keyword>
<comment type="similarity">
    <text evidence="7">Belongs to the NnrD/CARKD family.</text>
</comment>
<dbReference type="PANTHER" id="PTHR12592:SF0">
    <property type="entry name" value="ATP-DEPENDENT (S)-NAD(P)H-HYDRATE DEHYDRATASE"/>
    <property type="match status" value="1"/>
</dbReference>
<evidence type="ECO:0000256" key="6">
    <source>
        <dbReference type="ARBA" id="ARBA00047472"/>
    </source>
</evidence>
<keyword evidence="5 7" id="KW-0456">Lyase</keyword>
<evidence type="ECO:0000256" key="1">
    <source>
        <dbReference type="ARBA" id="ARBA00022741"/>
    </source>
</evidence>
<dbReference type="InterPro" id="IPR029056">
    <property type="entry name" value="Ribokinase-like"/>
</dbReference>
<sequence>MAKQLSPTRAINTINFSYDLNSVNKLFPVLDTSSTKGDFGRIAIIGGSKEYSGAPYFAAMSAMKAGGDLSYVFCHPDALIPIKSYSPELIVHGSLQWDYIEQHLWRFHSIVIGPGLGRGDENIGLMKNILHKAKENKDLRLVIDADGIFLLEKLINEVKGCTNVCLTPNRREFKKLYESVLKEKLDESKDPIIGVTKLSKELENVSILCKGKEDSISIGSESVTCDVSGSPRRCGGQGDLLSGILALFLFWSKRRGDSPHDILDAAACSSLFIRHLSARTFKNVGRSMLALNMLEEIEKLVFDIDKM</sequence>
<keyword evidence="1 7" id="KW-0547">Nucleotide-binding</keyword>
<proteinExistence type="inferred from homology"/>
<feature type="binding site" evidence="7">
    <location>
        <begin position="210"/>
        <end position="214"/>
    </location>
    <ligand>
        <name>ATP</name>
        <dbReference type="ChEBI" id="CHEBI:30616"/>
    </ligand>
</feature>
<evidence type="ECO:0000313" key="9">
    <source>
        <dbReference type="Proteomes" id="UP000887540"/>
    </source>
</evidence>
<evidence type="ECO:0000256" key="2">
    <source>
        <dbReference type="ARBA" id="ARBA00022840"/>
    </source>
</evidence>
<comment type="catalytic activity">
    <reaction evidence="7">
        <text>(6S)-NADHX + ATP = ADP + phosphate + NADH + H(+)</text>
        <dbReference type="Rhea" id="RHEA:19017"/>
        <dbReference type="ChEBI" id="CHEBI:15378"/>
        <dbReference type="ChEBI" id="CHEBI:30616"/>
        <dbReference type="ChEBI" id="CHEBI:43474"/>
        <dbReference type="ChEBI" id="CHEBI:57945"/>
        <dbReference type="ChEBI" id="CHEBI:64074"/>
        <dbReference type="ChEBI" id="CHEBI:456216"/>
        <dbReference type="EC" id="4.2.1.93"/>
    </reaction>
</comment>
<feature type="binding site" evidence="7">
    <location>
        <position position="115"/>
    </location>
    <ligand>
        <name>(6S)-NADPHX</name>
        <dbReference type="ChEBI" id="CHEBI:64076"/>
    </ligand>
</feature>
<dbReference type="InterPro" id="IPR000631">
    <property type="entry name" value="CARKD"/>
</dbReference>
<dbReference type="CDD" id="cd01171">
    <property type="entry name" value="YXKO-related"/>
    <property type="match status" value="1"/>
</dbReference>
<reference evidence="10" key="1">
    <citation type="submission" date="2022-11" db="UniProtKB">
        <authorList>
            <consortium name="WormBaseParasite"/>
        </authorList>
    </citation>
    <scope>IDENTIFICATION</scope>
</reference>
<organism evidence="9 10">
    <name type="scientific">Acrobeloides nanus</name>
    <dbReference type="NCBI Taxonomy" id="290746"/>
    <lineage>
        <taxon>Eukaryota</taxon>
        <taxon>Metazoa</taxon>
        <taxon>Ecdysozoa</taxon>
        <taxon>Nematoda</taxon>
        <taxon>Chromadorea</taxon>
        <taxon>Rhabditida</taxon>
        <taxon>Tylenchina</taxon>
        <taxon>Cephalobomorpha</taxon>
        <taxon>Cephaloboidea</taxon>
        <taxon>Cephalobidae</taxon>
        <taxon>Acrobeloides</taxon>
    </lineage>
</organism>
<evidence type="ECO:0000259" key="8">
    <source>
        <dbReference type="PROSITE" id="PS51383"/>
    </source>
</evidence>
<name>A0A914EKV9_9BILA</name>
<dbReference type="GO" id="GO:0046496">
    <property type="term" value="P:nicotinamide nucleotide metabolic process"/>
    <property type="evidence" value="ECO:0007669"/>
    <property type="project" value="UniProtKB-UniRule"/>
</dbReference>
<keyword evidence="2 7" id="KW-0067">ATP-binding</keyword>
<dbReference type="PROSITE" id="PS51383">
    <property type="entry name" value="YJEF_C_3"/>
    <property type="match status" value="1"/>
</dbReference>
<comment type="catalytic activity">
    <reaction evidence="6 7">
        <text>(6S)-NADPHX + ATP = ADP + phosphate + NADPH + H(+)</text>
        <dbReference type="Rhea" id="RHEA:32231"/>
        <dbReference type="ChEBI" id="CHEBI:15378"/>
        <dbReference type="ChEBI" id="CHEBI:30616"/>
        <dbReference type="ChEBI" id="CHEBI:43474"/>
        <dbReference type="ChEBI" id="CHEBI:57783"/>
        <dbReference type="ChEBI" id="CHEBI:64076"/>
        <dbReference type="ChEBI" id="CHEBI:456216"/>
        <dbReference type="EC" id="4.2.1.93"/>
    </reaction>
</comment>
<evidence type="ECO:0000256" key="7">
    <source>
        <dbReference type="HAMAP-Rule" id="MF_03157"/>
    </source>
</evidence>
<evidence type="ECO:0000256" key="4">
    <source>
        <dbReference type="ARBA" id="ARBA00023027"/>
    </source>
</evidence>
<dbReference type="PANTHER" id="PTHR12592">
    <property type="entry name" value="ATP-DEPENDENT (S)-NAD(P)H-HYDRATE DEHYDRATASE FAMILY MEMBER"/>
    <property type="match status" value="1"/>
</dbReference>
<dbReference type="WBParaSite" id="ACRNAN_scaffold8659.g11781.t1">
    <property type="protein sequence ID" value="ACRNAN_scaffold8659.g11781.t1"/>
    <property type="gene ID" value="ACRNAN_scaffold8659.g11781"/>
</dbReference>
<dbReference type="GO" id="GO:0110051">
    <property type="term" value="P:metabolite repair"/>
    <property type="evidence" value="ECO:0007669"/>
    <property type="project" value="TreeGrafter"/>
</dbReference>
<feature type="binding site" evidence="7">
    <location>
        <begin position="229"/>
        <end position="238"/>
    </location>
    <ligand>
        <name>ATP</name>
        <dbReference type="ChEBI" id="CHEBI:30616"/>
    </ligand>
</feature>
<protein>
    <recommendedName>
        <fullName evidence="7">ATP-dependent (S)-NAD(P)H-hydrate dehydratase</fullName>
        <ecNumber evidence="7">4.2.1.93</ecNumber>
    </recommendedName>
    <alternativeName>
        <fullName evidence="7">ATP-dependent NAD(P)HX dehydratase</fullName>
    </alternativeName>
</protein>
<dbReference type="Gene3D" id="3.40.1190.20">
    <property type="match status" value="1"/>
</dbReference>
<dbReference type="SUPFAM" id="SSF53613">
    <property type="entry name" value="Ribokinase-like"/>
    <property type="match status" value="1"/>
</dbReference>
<feature type="binding site" evidence="7">
    <location>
        <position position="239"/>
    </location>
    <ligand>
        <name>(6S)-NADPHX</name>
        <dbReference type="ChEBI" id="CHEBI:64076"/>
    </ligand>
</feature>
<dbReference type="GO" id="GO:0047453">
    <property type="term" value="F:ATP-dependent NAD(P)H-hydrate dehydratase activity"/>
    <property type="evidence" value="ECO:0007669"/>
    <property type="project" value="UniProtKB-UniRule"/>
</dbReference>
<dbReference type="HAMAP" id="MF_01965">
    <property type="entry name" value="NADHX_dehydratase"/>
    <property type="match status" value="1"/>
</dbReference>
<dbReference type="Proteomes" id="UP000887540">
    <property type="component" value="Unplaced"/>
</dbReference>
<dbReference type="GO" id="GO:0005524">
    <property type="term" value="F:ATP binding"/>
    <property type="evidence" value="ECO:0007669"/>
    <property type="project" value="UniProtKB-KW"/>
</dbReference>
<keyword evidence="9" id="KW-1185">Reference proteome</keyword>
<evidence type="ECO:0000313" key="10">
    <source>
        <dbReference type="WBParaSite" id="ACRNAN_scaffold8659.g11781.t1"/>
    </source>
</evidence>
<accession>A0A914EKV9</accession>
<dbReference type="AlphaFoldDB" id="A0A914EKV9"/>
<evidence type="ECO:0000256" key="3">
    <source>
        <dbReference type="ARBA" id="ARBA00022857"/>
    </source>
</evidence>
<evidence type="ECO:0000256" key="5">
    <source>
        <dbReference type="ARBA" id="ARBA00023239"/>
    </source>
</evidence>
<dbReference type="NCBIfam" id="TIGR00196">
    <property type="entry name" value="yjeF_cterm"/>
    <property type="match status" value="1"/>
</dbReference>
<feature type="domain" description="YjeF C-terminal" evidence="8">
    <location>
        <begin position="19"/>
        <end position="304"/>
    </location>
</feature>
<keyword evidence="4 7" id="KW-0520">NAD</keyword>
<dbReference type="EC" id="4.2.1.93" evidence="7"/>
<dbReference type="Pfam" id="PF01256">
    <property type="entry name" value="Carb_kinase"/>
    <property type="match status" value="1"/>
</dbReference>